<accession>A0ABP9HJ60</accession>
<keyword evidence="3" id="KW-1185">Reference proteome</keyword>
<evidence type="ECO:0000313" key="3">
    <source>
        <dbReference type="Proteomes" id="UP001501692"/>
    </source>
</evidence>
<protein>
    <recommendedName>
        <fullName evidence="1">Glutaredoxin domain-containing protein</fullName>
    </recommendedName>
</protein>
<feature type="domain" description="Glutaredoxin" evidence="1">
    <location>
        <begin position="40"/>
        <end position="90"/>
    </location>
</feature>
<organism evidence="2 3">
    <name type="scientific">Algibacter aquimarinus</name>
    <dbReference type="NCBI Taxonomy" id="1136748"/>
    <lineage>
        <taxon>Bacteria</taxon>
        <taxon>Pseudomonadati</taxon>
        <taxon>Bacteroidota</taxon>
        <taxon>Flavobacteriia</taxon>
        <taxon>Flavobacteriales</taxon>
        <taxon>Flavobacteriaceae</taxon>
        <taxon>Algibacter</taxon>
    </lineage>
</organism>
<evidence type="ECO:0000259" key="1">
    <source>
        <dbReference type="Pfam" id="PF00462"/>
    </source>
</evidence>
<dbReference type="Proteomes" id="UP001501692">
    <property type="component" value="Unassembled WGS sequence"/>
</dbReference>
<name>A0ABP9HJ60_9FLAO</name>
<dbReference type="PROSITE" id="PS51354">
    <property type="entry name" value="GLUTAREDOXIN_2"/>
    <property type="match status" value="1"/>
</dbReference>
<sequence>MKAFIYSIVFILSITNVSFGQVSNSKLGSGTELKKSKKMIVYGSDTCHYCIDTKAYLKERNIDFIYYDVDVNLLKQREMLIKLQKAGVPVDNLSLPVVDLGEKLIMNGANFENFLKKLN</sequence>
<evidence type="ECO:0000313" key="2">
    <source>
        <dbReference type="EMBL" id="GAA4971820.1"/>
    </source>
</evidence>
<proteinExistence type="predicted"/>
<dbReference type="SUPFAM" id="SSF52833">
    <property type="entry name" value="Thioredoxin-like"/>
    <property type="match status" value="1"/>
</dbReference>
<dbReference type="CDD" id="cd02976">
    <property type="entry name" value="NrdH"/>
    <property type="match status" value="1"/>
</dbReference>
<dbReference type="RefSeq" id="WP_345168599.1">
    <property type="nucleotide sequence ID" value="NZ_BAABJK010000007.1"/>
</dbReference>
<dbReference type="InterPro" id="IPR002109">
    <property type="entry name" value="Glutaredoxin"/>
</dbReference>
<gene>
    <name evidence="2" type="ORF">GCM10023315_22440</name>
</gene>
<dbReference type="Gene3D" id="3.40.30.10">
    <property type="entry name" value="Glutaredoxin"/>
    <property type="match status" value="1"/>
</dbReference>
<comment type="caution">
    <text evidence="2">The sequence shown here is derived from an EMBL/GenBank/DDBJ whole genome shotgun (WGS) entry which is preliminary data.</text>
</comment>
<dbReference type="Pfam" id="PF00462">
    <property type="entry name" value="Glutaredoxin"/>
    <property type="match status" value="1"/>
</dbReference>
<dbReference type="EMBL" id="BAABJK010000007">
    <property type="protein sequence ID" value="GAA4971820.1"/>
    <property type="molecule type" value="Genomic_DNA"/>
</dbReference>
<dbReference type="InterPro" id="IPR036249">
    <property type="entry name" value="Thioredoxin-like_sf"/>
</dbReference>
<reference evidence="3" key="1">
    <citation type="journal article" date="2019" name="Int. J. Syst. Evol. Microbiol.">
        <title>The Global Catalogue of Microorganisms (GCM) 10K type strain sequencing project: providing services to taxonomists for standard genome sequencing and annotation.</title>
        <authorList>
            <consortium name="The Broad Institute Genomics Platform"/>
            <consortium name="The Broad Institute Genome Sequencing Center for Infectious Disease"/>
            <person name="Wu L."/>
            <person name="Ma J."/>
        </authorList>
    </citation>
    <scope>NUCLEOTIDE SEQUENCE [LARGE SCALE GENOMIC DNA]</scope>
    <source>
        <strain evidence="3">JCM 18287</strain>
    </source>
</reference>